<proteinExistence type="predicted"/>
<feature type="transmembrane region" description="Helical" evidence="2">
    <location>
        <begin position="383"/>
        <end position="405"/>
    </location>
</feature>
<feature type="transmembrane region" description="Helical" evidence="2">
    <location>
        <begin position="86"/>
        <end position="107"/>
    </location>
</feature>
<accession>A0A1C6RHA3</accession>
<dbReference type="RefSeq" id="WP_425412927.1">
    <property type="nucleotide sequence ID" value="NZ_FMHT01000003.1"/>
</dbReference>
<feature type="transmembrane region" description="Helical" evidence="2">
    <location>
        <begin position="358"/>
        <end position="377"/>
    </location>
</feature>
<dbReference type="PANTHER" id="PTHR36840:SF1">
    <property type="entry name" value="BLL5714 PROTEIN"/>
    <property type="match status" value="1"/>
</dbReference>
<keyword evidence="2" id="KW-0812">Transmembrane</keyword>
<dbReference type="Proteomes" id="UP000199699">
    <property type="component" value="Unassembled WGS sequence"/>
</dbReference>
<keyword evidence="2" id="KW-1133">Transmembrane helix</keyword>
<gene>
    <name evidence="3" type="ORF">GA0070616_1041</name>
</gene>
<evidence type="ECO:0000313" key="4">
    <source>
        <dbReference type="Proteomes" id="UP000199699"/>
    </source>
</evidence>
<organism evidence="3 4">
    <name type="scientific">Micromonospora nigra</name>
    <dbReference type="NCBI Taxonomy" id="145857"/>
    <lineage>
        <taxon>Bacteria</taxon>
        <taxon>Bacillati</taxon>
        <taxon>Actinomycetota</taxon>
        <taxon>Actinomycetes</taxon>
        <taxon>Micromonosporales</taxon>
        <taxon>Micromonosporaceae</taxon>
        <taxon>Micromonospora</taxon>
    </lineage>
</organism>
<feature type="compositionally biased region" description="Basic and acidic residues" evidence="1">
    <location>
        <begin position="427"/>
        <end position="439"/>
    </location>
</feature>
<dbReference type="EMBL" id="FMHT01000003">
    <property type="protein sequence ID" value="SCL16540.1"/>
    <property type="molecule type" value="Genomic_DNA"/>
</dbReference>
<feature type="transmembrane region" description="Helical" evidence="2">
    <location>
        <begin position="220"/>
        <end position="239"/>
    </location>
</feature>
<feature type="transmembrane region" description="Helical" evidence="2">
    <location>
        <begin position="27"/>
        <end position="48"/>
    </location>
</feature>
<dbReference type="Pfam" id="PF06772">
    <property type="entry name" value="LtrA"/>
    <property type="match status" value="1"/>
</dbReference>
<evidence type="ECO:0000256" key="2">
    <source>
        <dbReference type="SAM" id="Phobius"/>
    </source>
</evidence>
<protein>
    <submittedName>
        <fullName evidence="3">Low temperature requirement protein LtrA</fullName>
    </submittedName>
</protein>
<sequence length="448" mass="48442">MDSGRGRGRLGPAVPVAPGARVDRFEIFFDLVFVFSFFIITRATAAHISGTQLLQAMLVLAVLWWSWVVHSLVATRVRLGEGFVPVLMVVGMAALFCFALGLPQAFADPRANAAGPMVVAVSYLVVRVVHFVLFWHAIRHSSELRRRGLRFVPELAFSTVLLLVAALLPPRIDDIGQAETARDSLWLGVVLLQYATGLIARPQSWNVISAEHWTERYDLILIIALGESVISVGIGSNLLGQPPTWAAVAAAVLGIFFTAALWWVHYDMVGPAARIALHASTGTARVTMARDAYAYLYLPMIAGIILFSLGAEEIVHDITDVNVPLSAPSQGPGVPLLFGGVICYLVGNMLFQLRTLHTLSWTRVGAVGLLAVALPAAMPLPGLAAMTVLTAICIGLVAVEVVVYADARHALNRLVFAEKTTHETHEAAFRARWHDDEPTRPGPDASES</sequence>
<keyword evidence="2" id="KW-0472">Membrane</keyword>
<dbReference type="STRING" id="145857.GA0070616_1041"/>
<evidence type="ECO:0000256" key="1">
    <source>
        <dbReference type="SAM" id="MobiDB-lite"/>
    </source>
</evidence>
<dbReference type="PANTHER" id="PTHR36840">
    <property type="entry name" value="BLL5714 PROTEIN"/>
    <property type="match status" value="1"/>
</dbReference>
<name>A0A1C6RHA3_9ACTN</name>
<feature type="transmembrane region" description="Helical" evidence="2">
    <location>
        <begin position="113"/>
        <end position="135"/>
    </location>
</feature>
<dbReference type="AlphaFoldDB" id="A0A1C6RHA3"/>
<feature type="transmembrane region" description="Helical" evidence="2">
    <location>
        <begin position="331"/>
        <end position="351"/>
    </location>
</feature>
<feature type="transmembrane region" description="Helical" evidence="2">
    <location>
        <begin position="184"/>
        <end position="200"/>
    </location>
</feature>
<feature type="transmembrane region" description="Helical" evidence="2">
    <location>
        <begin position="245"/>
        <end position="264"/>
    </location>
</feature>
<feature type="transmembrane region" description="Helical" evidence="2">
    <location>
        <begin position="292"/>
        <end position="311"/>
    </location>
</feature>
<feature type="region of interest" description="Disordered" evidence="1">
    <location>
        <begin position="427"/>
        <end position="448"/>
    </location>
</feature>
<feature type="transmembrane region" description="Helical" evidence="2">
    <location>
        <begin position="155"/>
        <end position="172"/>
    </location>
</feature>
<reference evidence="3 4" key="1">
    <citation type="submission" date="2016-06" db="EMBL/GenBank/DDBJ databases">
        <authorList>
            <person name="Kjaerup R.B."/>
            <person name="Dalgaard T.S."/>
            <person name="Juul-Madsen H.R."/>
        </authorList>
    </citation>
    <scope>NUCLEOTIDE SEQUENCE [LARGE SCALE GENOMIC DNA]</scope>
    <source>
        <strain evidence="3 4">DSM 43818</strain>
    </source>
</reference>
<feature type="transmembrane region" description="Helical" evidence="2">
    <location>
        <begin position="54"/>
        <end position="74"/>
    </location>
</feature>
<dbReference type="InterPro" id="IPR010640">
    <property type="entry name" value="Low_temperature_requirement_A"/>
</dbReference>
<evidence type="ECO:0000313" key="3">
    <source>
        <dbReference type="EMBL" id="SCL16540.1"/>
    </source>
</evidence>
<keyword evidence="4" id="KW-1185">Reference proteome</keyword>